<feature type="compositionally biased region" description="Pro residues" evidence="1">
    <location>
        <begin position="43"/>
        <end position="53"/>
    </location>
</feature>
<reference evidence="2" key="1">
    <citation type="submission" date="2023-10" db="EMBL/GenBank/DDBJ databases">
        <authorList>
            <person name="Domelevo Entfellner J.-B."/>
        </authorList>
    </citation>
    <scope>NUCLEOTIDE SEQUENCE</scope>
</reference>
<dbReference type="Gramene" id="rna-AYBTSS11_LOCUS7556">
    <property type="protein sequence ID" value="CAJ1936586.1"/>
    <property type="gene ID" value="gene-AYBTSS11_LOCUS7556"/>
</dbReference>
<evidence type="ECO:0000313" key="2">
    <source>
        <dbReference type="EMBL" id="CAJ1936586.1"/>
    </source>
</evidence>
<feature type="compositionally biased region" description="Basic and acidic residues" evidence="1">
    <location>
        <begin position="1"/>
        <end position="11"/>
    </location>
</feature>
<keyword evidence="3" id="KW-1185">Reference proteome</keyword>
<feature type="region of interest" description="Disordered" evidence="1">
    <location>
        <begin position="39"/>
        <end position="58"/>
    </location>
</feature>
<evidence type="ECO:0000256" key="1">
    <source>
        <dbReference type="SAM" id="MobiDB-lite"/>
    </source>
</evidence>
<sequence length="72" mass="7798">MEIQRIEKEKGGLGLGGMGERKTAMSTDEALEREKYCQLLHSPHPPPGPPPPGTQHIVTGNALSSYLTEESI</sequence>
<proteinExistence type="predicted"/>
<evidence type="ECO:0000313" key="3">
    <source>
        <dbReference type="Proteomes" id="UP001189624"/>
    </source>
</evidence>
<name>A0AA86SCV1_9FABA</name>
<organism evidence="2 3">
    <name type="scientific">Sphenostylis stenocarpa</name>
    <dbReference type="NCBI Taxonomy" id="92480"/>
    <lineage>
        <taxon>Eukaryota</taxon>
        <taxon>Viridiplantae</taxon>
        <taxon>Streptophyta</taxon>
        <taxon>Embryophyta</taxon>
        <taxon>Tracheophyta</taxon>
        <taxon>Spermatophyta</taxon>
        <taxon>Magnoliopsida</taxon>
        <taxon>eudicotyledons</taxon>
        <taxon>Gunneridae</taxon>
        <taxon>Pentapetalae</taxon>
        <taxon>rosids</taxon>
        <taxon>fabids</taxon>
        <taxon>Fabales</taxon>
        <taxon>Fabaceae</taxon>
        <taxon>Papilionoideae</taxon>
        <taxon>50 kb inversion clade</taxon>
        <taxon>NPAAA clade</taxon>
        <taxon>indigoferoid/millettioid clade</taxon>
        <taxon>Phaseoleae</taxon>
        <taxon>Sphenostylis</taxon>
    </lineage>
</organism>
<dbReference type="AlphaFoldDB" id="A0AA86SCV1"/>
<dbReference type="Proteomes" id="UP001189624">
    <property type="component" value="Chromosome 3"/>
</dbReference>
<accession>A0AA86SCV1</accession>
<feature type="region of interest" description="Disordered" evidence="1">
    <location>
        <begin position="1"/>
        <end position="28"/>
    </location>
</feature>
<protein>
    <submittedName>
        <fullName evidence="2">Uncharacterized protein</fullName>
    </submittedName>
</protein>
<gene>
    <name evidence="2" type="ORF">AYBTSS11_LOCUS7556</name>
</gene>
<dbReference type="EMBL" id="OY731400">
    <property type="protein sequence ID" value="CAJ1936586.1"/>
    <property type="molecule type" value="Genomic_DNA"/>
</dbReference>